<sequence length="149" mass="15645">MARKAKIKEPASAGVARNNHEASDNITIRGSAPAGGCTVLVNCIPAIAVATASPITHQEEPSVVKKIKPTNVDRKCPPIMFLGCANGLSGTPNASTQDAPNEGMIKGLSINTERYAITAIPNNPPNQDHIICLKAGRGGHFALPRIFEK</sequence>
<accession>A0A1E3X4H7</accession>
<reference evidence="1 2" key="1">
    <citation type="submission" date="2016-07" db="EMBL/GenBank/DDBJ databases">
        <title>Draft genome of Scalindua rubra, obtained from a brine-seawater interface in the Red Sea, sheds light on salt adaptation in anammox bacteria.</title>
        <authorList>
            <person name="Speth D.R."/>
            <person name="Lagkouvardos I."/>
            <person name="Wang Y."/>
            <person name="Qian P.-Y."/>
            <person name="Dutilh B.E."/>
            <person name="Jetten M.S."/>
        </authorList>
    </citation>
    <scope>NUCLEOTIDE SEQUENCE [LARGE SCALE GENOMIC DNA]</scope>
    <source>
        <strain evidence="1">BSI-1</strain>
    </source>
</reference>
<evidence type="ECO:0000313" key="1">
    <source>
        <dbReference type="EMBL" id="ODS30517.1"/>
    </source>
</evidence>
<name>A0A1E3X4H7_9BACT</name>
<protein>
    <submittedName>
        <fullName evidence="1">Uncharacterized protein</fullName>
    </submittedName>
</protein>
<evidence type="ECO:0000313" key="2">
    <source>
        <dbReference type="Proteomes" id="UP000094056"/>
    </source>
</evidence>
<organism evidence="1 2">
    <name type="scientific">Candidatus Scalindua rubra</name>
    <dbReference type="NCBI Taxonomy" id="1872076"/>
    <lineage>
        <taxon>Bacteria</taxon>
        <taxon>Pseudomonadati</taxon>
        <taxon>Planctomycetota</taxon>
        <taxon>Candidatus Brocadiia</taxon>
        <taxon>Candidatus Brocadiales</taxon>
        <taxon>Candidatus Scalinduaceae</taxon>
        <taxon>Candidatus Scalindua</taxon>
    </lineage>
</organism>
<comment type="caution">
    <text evidence="1">The sequence shown here is derived from an EMBL/GenBank/DDBJ whole genome shotgun (WGS) entry which is preliminary data.</text>
</comment>
<dbReference type="EMBL" id="MAYW01000213">
    <property type="protein sequence ID" value="ODS30517.1"/>
    <property type="molecule type" value="Genomic_DNA"/>
</dbReference>
<gene>
    <name evidence="1" type="ORF">SCARUB_04371</name>
</gene>
<dbReference type="Proteomes" id="UP000094056">
    <property type="component" value="Unassembled WGS sequence"/>
</dbReference>
<dbReference type="AlphaFoldDB" id="A0A1E3X4H7"/>
<proteinExistence type="predicted"/>